<gene>
    <name evidence="2" type="ORF">FOXB_14993</name>
</gene>
<dbReference type="OrthoDB" id="5083364at2759"/>
<comment type="caution">
    <text evidence="2">The sequence shown here is derived from an EMBL/GenBank/DDBJ whole genome shotgun (WGS) entry which is preliminary data.</text>
</comment>
<proteinExistence type="predicted"/>
<feature type="domain" description="F-box" evidence="1">
    <location>
        <begin position="64"/>
        <end position="109"/>
    </location>
</feature>
<accession>F9G8L1</accession>
<evidence type="ECO:0000313" key="2">
    <source>
        <dbReference type="EMBL" id="EGU74492.1"/>
    </source>
</evidence>
<evidence type="ECO:0000259" key="1">
    <source>
        <dbReference type="PROSITE" id="PS50181"/>
    </source>
</evidence>
<organism evidence="2">
    <name type="scientific">Fusarium oxysporum (strain Fo5176)</name>
    <name type="common">Fusarium vascular wilt</name>
    <dbReference type="NCBI Taxonomy" id="660025"/>
    <lineage>
        <taxon>Eukaryota</taxon>
        <taxon>Fungi</taxon>
        <taxon>Dikarya</taxon>
        <taxon>Ascomycota</taxon>
        <taxon>Pezizomycotina</taxon>
        <taxon>Sordariomycetes</taxon>
        <taxon>Hypocreomycetidae</taxon>
        <taxon>Hypocreales</taxon>
        <taxon>Nectriaceae</taxon>
        <taxon>Fusarium</taxon>
        <taxon>Fusarium oxysporum species complex</taxon>
    </lineage>
</organism>
<protein>
    <recommendedName>
        <fullName evidence="1">F-box domain-containing protein</fullName>
    </recommendedName>
</protein>
<dbReference type="AlphaFoldDB" id="F9G8L1"/>
<name>F9G8L1_FUSOF</name>
<sequence>MTISTFNENLANKRLTYSHAAESHIQYTSPYHEFTISTYSLRGYRAPILGAAVFSYITLLFRTMPSLSSLPLEMLGEIGGHLQMQDLHNCSLACKVLDAGIQRHLFRKMAFAGTRAVMAEVLLRFLSNKNQSRTRAMSSVCSSLRIEVLPQDDDPFDEGKDFLSALLISTKKNLPGVTCLSLSLHGLSSSEIASLHRMLKEGPRYSLRNVESMDVVPSMARHGVASIEEGCPDLRRLRVNFKNPLYDFHQHLRGGSRVKLNQLENMEQLVVQEKGPATAYPIGGISRPIDITTRLCTIADQLRDSPTLRQLSIEFHPRIMTWIMLPAQRLNPGQRHRTELDTFVMTGIMAMGARLPQVEEICLVERSAVFNGVNMIHRGVRDPDGEMAVTIETPGHENTFPLNISH</sequence>
<dbReference type="EMBL" id="AFQF01003665">
    <property type="protein sequence ID" value="EGU74492.1"/>
    <property type="molecule type" value="Genomic_DNA"/>
</dbReference>
<dbReference type="InterPro" id="IPR001810">
    <property type="entry name" value="F-box_dom"/>
</dbReference>
<reference evidence="2" key="1">
    <citation type="journal article" date="2012" name="Mol. Plant Microbe Interact.">
        <title>A highly conserved effector in Fusarium oxysporum is required for full virulence on Arabidopsis.</title>
        <authorList>
            <person name="Thatcher L.F."/>
            <person name="Gardiner D.M."/>
            <person name="Kazan K."/>
            <person name="Manners J."/>
        </authorList>
    </citation>
    <scope>NUCLEOTIDE SEQUENCE [LARGE SCALE GENOMIC DNA]</scope>
    <source>
        <strain evidence="2">Fo5176</strain>
    </source>
</reference>
<dbReference type="PROSITE" id="PS50181">
    <property type="entry name" value="FBOX"/>
    <property type="match status" value="1"/>
</dbReference>